<keyword evidence="3 4" id="KW-0687">Ribonucleoprotein</keyword>
<dbReference type="EMBL" id="SHKL01000001">
    <property type="protein sequence ID" value="RZT88357.1"/>
    <property type="molecule type" value="Genomic_DNA"/>
</dbReference>
<proteinExistence type="inferred from homology"/>
<dbReference type="OrthoDB" id="9809073at2"/>
<dbReference type="GO" id="GO:0003735">
    <property type="term" value="F:structural constituent of ribosome"/>
    <property type="evidence" value="ECO:0007669"/>
    <property type="project" value="InterPro"/>
</dbReference>
<dbReference type="InterPro" id="IPR036373">
    <property type="entry name" value="Ribosomal_bL17_sf"/>
</dbReference>
<keyword evidence="8" id="KW-1185">Reference proteome</keyword>
<evidence type="ECO:0000256" key="2">
    <source>
        <dbReference type="ARBA" id="ARBA00022980"/>
    </source>
</evidence>
<accession>A0A4Q7V1H9</accession>
<keyword evidence="2 4" id="KW-0689">Ribosomal protein</keyword>
<dbReference type="RefSeq" id="WP_130292368.1">
    <property type="nucleotide sequence ID" value="NZ_SHKL01000001.1"/>
</dbReference>
<dbReference type="Proteomes" id="UP000291591">
    <property type="component" value="Unassembled WGS sequence"/>
</dbReference>
<comment type="subunit">
    <text evidence="4">Part of the 50S ribosomal subunit. Contacts protein L32.</text>
</comment>
<evidence type="ECO:0000313" key="8">
    <source>
        <dbReference type="Proteomes" id="UP000291591"/>
    </source>
</evidence>
<dbReference type="InterPro" id="IPR047859">
    <property type="entry name" value="Ribosomal_bL17_CS"/>
</dbReference>
<dbReference type="PANTHER" id="PTHR14413:SF16">
    <property type="entry name" value="LARGE RIBOSOMAL SUBUNIT PROTEIN BL17M"/>
    <property type="match status" value="1"/>
</dbReference>
<feature type="compositionally biased region" description="Low complexity" evidence="6">
    <location>
        <begin position="193"/>
        <end position="207"/>
    </location>
</feature>
<comment type="similarity">
    <text evidence="1 4 5">Belongs to the bacterial ribosomal protein bL17 family.</text>
</comment>
<reference evidence="7 8" key="1">
    <citation type="submission" date="2019-02" db="EMBL/GenBank/DDBJ databases">
        <title>Sequencing the genomes of 1000 actinobacteria strains.</title>
        <authorList>
            <person name="Klenk H.-P."/>
        </authorList>
    </citation>
    <scope>NUCLEOTIDE SEQUENCE [LARGE SCALE GENOMIC DNA]</scope>
    <source>
        <strain evidence="7 8">DSM 45779</strain>
    </source>
</reference>
<dbReference type="PANTHER" id="PTHR14413">
    <property type="entry name" value="RIBOSOMAL PROTEIN L17"/>
    <property type="match status" value="1"/>
</dbReference>
<dbReference type="PROSITE" id="PS01167">
    <property type="entry name" value="RIBOSOMAL_L17"/>
    <property type="match status" value="1"/>
</dbReference>
<sequence>MPQPTKGARLGGSAAHQRLILANLATSLFQHGRITTTEAKARRLRPYAERIITKAKVGDLHNRREIMKLIRDKDVVQRLCTEIGPFFADRSGGYTRITKVMPRKGDNAAMAVIELIQSKTVADEADRARRSAGSRGAAPAATSAPADTTDADADESATAAAEAADEAAEKALDAAVEAEEAAPGSDVADRAVDAAVAAEEAADATSEAAEESGSTEDAPYGAGSHAPLEDKSEAPAGFPVKGNEDSKIYHVPESGHYARTIAEVWFATPGDAEAAGFRPPNANEATDADS</sequence>
<dbReference type="InterPro" id="IPR000456">
    <property type="entry name" value="Ribosomal_bL17"/>
</dbReference>
<evidence type="ECO:0000256" key="3">
    <source>
        <dbReference type="ARBA" id="ARBA00023274"/>
    </source>
</evidence>
<dbReference type="HAMAP" id="MF_01368">
    <property type="entry name" value="Ribosomal_bL17"/>
    <property type="match status" value="1"/>
</dbReference>
<dbReference type="FunFam" id="3.90.1030.10:FF:000001">
    <property type="entry name" value="50S ribosomal protein L17"/>
    <property type="match status" value="1"/>
</dbReference>
<evidence type="ECO:0000256" key="4">
    <source>
        <dbReference type="HAMAP-Rule" id="MF_01368"/>
    </source>
</evidence>
<evidence type="ECO:0000256" key="5">
    <source>
        <dbReference type="RuleBase" id="RU000660"/>
    </source>
</evidence>
<gene>
    <name evidence="4" type="primary">rplQ</name>
    <name evidence="7" type="ORF">EV383_5296</name>
</gene>
<feature type="compositionally biased region" description="Low complexity" evidence="6">
    <location>
        <begin position="131"/>
        <end position="148"/>
    </location>
</feature>
<dbReference type="GO" id="GO:0022625">
    <property type="term" value="C:cytosolic large ribosomal subunit"/>
    <property type="evidence" value="ECO:0007669"/>
    <property type="project" value="TreeGrafter"/>
</dbReference>
<dbReference type="SUPFAM" id="SSF64263">
    <property type="entry name" value="Prokaryotic ribosomal protein L17"/>
    <property type="match status" value="1"/>
</dbReference>
<organism evidence="7 8">
    <name type="scientific">Pseudonocardia sediminis</name>
    <dbReference type="NCBI Taxonomy" id="1397368"/>
    <lineage>
        <taxon>Bacteria</taxon>
        <taxon>Bacillati</taxon>
        <taxon>Actinomycetota</taxon>
        <taxon>Actinomycetes</taxon>
        <taxon>Pseudonocardiales</taxon>
        <taxon>Pseudonocardiaceae</taxon>
        <taxon>Pseudonocardia</taxon>
    </lineage>
</organism>
<dbReference type="NCBIfam" id="TIGR00059">
    <property type="entry name" value="L17"/>
    <property type="match status" value="1"/>
</dbReference>
<comment type="caution">
    <text evidence="7">The sequence shown here is derived from an EMBL/GenBank/DDBJ whole genome shotgun (WGS) entry which is preliminary data.</text>
</comment>
<dbReference type="AlphaFoldDB" id="A0A4Q7V1H9"/>
<protein>
    <recommendedName>
        <fullName evidence="4">Large ribosomal subunit protein bL17</fullName>
    </recommendedName>
</protein>
<dbReference type="Gene3D" id="3.90.1030.10">
    <property type="entry name" value="Ribosomal protein L17"/>
    <property type="match status" value="1"/>
</dbReference>
<evidence type="ECO:0000256" key="6">
    <source>
        <dbReference type="SAM" id="MobiDB-lite"/>
    </source>
</evidence>
<evidence type="ECO:0000313" key="7">
    <source>
        <dbReference type="EMBL" id="RZT88357.1"/>
    </source>
</evidence>
<dbReference type="Pfam" id="PF01196">
    <property type="entry name" value="Ribosomal_L17"/>
    <property type="match status" value="1"/>
</dbReference>
<feature type="region of interest" description="Disordered" evidence="6">
    <location>
        <begin position="123"/>
        <end position="248"/>
    </location>
</feature>
<name>A0A4Q7V1H9_PSEST</name>
<evidence type="ECO:0000256" key="1">
    <source>
        <dbReference type="ARBA" id="ARBA00008777"/>
    </source>
</evidence>
<dbReference type="GO" id="GO:0006412">
    <property type="term" value="P:translation"/>
    <property type="evidence" value="ECO:0007669"/>
    <property type="project" value="UniProtKB-UniRule"/>
</dbReference>